<dbReference type="InterPro" id="IPR000515">
    <property type="entry name" value="MetI-like"/>
</dbReference>
<evidence type="ECO:0000256" key="2">
    <source>
        <dbReference type="ARBA" id="ARBA00022448"/>
    </source>
</evidence>
<dbReference type="InterPro" id="IPR035906">
    <property type="entry name" value="MetI-like_sf"/>
</dbReference>
<evidence type="ECO:0000313" key="10">
    <source>
        <dbReference type="EMBL" id="MBR7833643.1"/>
    </source>
</evidence>
<feature type="transmembrane region" description="Helical" evidence="7">
    <location>
        <begin position="150"/>
        <end position="170"/>
    </location>
</feature>
<evidence type="ECO:0000256" key="1">
    <source>
        <dbReference type="ARBA" id="ARBA00004651"/>
    </source>
</evidence>
<keyword evidence="5 7" id="KW-1133">Transmembrane helix</keyword>
<feature type="region of interest" description="Disordered" evidence="8">
    <location>
        <begin position="1"/>
        <end position="41"/>
    </location>
</feature>
<feature type="transmembrane region" description="Helical" evidence="7">
    <location>
        <begin position="51"/>
        <end position="76"/>
    </location>
</feature>
<dbReference type="RefSeq" id="WP_212528164.1">
    <property type="nucleotide sequence ID" value="NZ_JAGSOG010000036.1"/>
</dbReference>
<protein>
    <submittedName>
        <fullName evidence="10">Sugar ABC transporter permease</fullName>
    </submittedName>
</protein>
<proteinExistence type="inferred from homology"/>
<feature type="domain" description="ABC transmembrane type-1" evidence="9">
    <location>
        <begin position="113"/>
        <end position="324"/>
    </location>
</feature>
<comment type="caution">
    <text evidence="10">The sequence shown here is derived from an EMBL/GenBank/DDBJ whole genome shotgun (WGS) entry which is preliminary data.</text>
</comment>
<evidence type="ECO:0000256" key="5">
    <source>
        <dbReference type="ARBA" id="ARBA00022989"/>
    </source>
</evidence>
<dbReference type="InterPro" id="IPR051393">
    <property type="entry name" value="ABC_transporter_permease"/>
</dbReference>
<dbReference type="PANTHER" id="PTHR30193">
    <property type="entry name" value="ABC TRANSPORTER PERMEASE PROTEIN"/>
    <property type="match status" value="1"/>
</dbReference>
<evidence type="ECO:0000256" key="8">
    <source>
        <dbReference type="SAM" id="MobiDB-lite"/>
    </source>
</evidence>
<keyword evidence="6 7" id="KW-0472">Membrane</keyword>
<gene>
    <name evidence="10" type="ORF">KDL01_10235</name>
</gene>
<evidence type="ECO:0000313" key="11">
    <source>
        <dbReference type="Proteomes" id="UP000675781"/>
    </source>
</evidence>
<evidence type="ECO:0000256" key="4">
    <source>
        <dbReference type="ARBA" id="ARBA00022692"/>
    </source>
</evidence>
<dbReference type="AlphaFoldDB" id="A0A941ENI7"/>
<comment type="subcellular location">
    <subcellularLocation>
        <location evidence="1 7">Cell membrane</location>
        <topology evidence="1 7">Multi-pass membrane protein</topology>
    </subcellularLocation>
</comment>
<dbReference type="CDD" id="cd06261">
    <property type="entry name" value="TM_PBP2"/>
    <property type="match status" value="1"/>
</dbReference>
<evidence type="ECO:0000256" key="7">
    <source>
        <dbReference type="RuleBase" id="RU363032"/>
    </source>
</evidence>
<feature type="transmembrane region" description="Helical" evidence="7">
    <location>
        <begin position="117"/>
        <end position="138"/>
    </location>
</feature>
<dbReference type="EMBL" id="JAGSOG010000036">
    <property type="protein sequence ID" value="MBR7833643.1"/>
    <property type="molecule type" value="Genomic_DNA"/>
</dbReference>
<dbReference type="GO" id="GO:0055085">
    <property type="term" value="P:transmembrane transport"/>
    <property type="evidence" value="ECO:0007669"/>
    <property type="project" value="InterPro"/>
</dbReference>
<feature type="transmembrane region" description="Helical" evidence="7">
    <location>
        <begin position="256"/>
        <end position="276"/>
    </location>
</feature>
<organism evidence="10 11">
    <name type="scientific">Actinospica durhamensis</name>
    <dbReference type="NCBI Taxonomy" id="1508375"/>
    <lineage>
        <taxon>Bacteria</taxon>
        <taxon>Bacillati</taxon>
        <taxon>Actinomycetota</taxon>
        <taxon>Actinomycetes</taxon>
        <taxon>Catenulisporales</taxon>
        <taxon>Actinospicaceae</taxon>
        <taxon>Actinospica</taxon>
    </lineage>
</organism>
<keyword evidence="2 7" id="KW-0813">Transport</keyword>
<evidence type="ECO:0000259" key="9">
    <source>
        <dbReference type="PROSITE" id="PS50928"/>
    </source>
</evidence>
<dbReference type="Gene3D" id="1.10.3720.10">
    <property type="entry name" value="MetI-like"/>
    <property type="match status" value="1"/>
</dbReference>
<evidence type="ECO:0000256" key="3">
    <source>
        <dbReference type="ARBA" id="ARBA00022475"/>
    </source>
</evidence>
<sequence length="336" mass="36832">MPESLAPAAGVSQNQPSPVRPRTGPRLGRRTGRIPAGAGPRDRRDFRATAWGYLFVLPALLVFGVWTIFPTFYTFYISLWHWNEFDISLSKYVGLANYRQLFQQGDPSFLDAFGHSLYFTVGMVLGGTAIALGFALLVQRGGRLLALSRLGFYLPHATPLIASSLVWGMIFDPRFGLLNYGLDKLHLPTSQWLYSPGSSMPAVIVYSLWHEVGFITLVFIGGLAVISDEYGEAARVDGCGPWREFWYITWPQLRPVTTFVVLITTIGSLQAFTQFYELRGAGNSTVTLSLLIFLNADGQSPTLGYAAAAATVLFAITVLFSLVRRRTSVGGGAVAS</sequence>
<evidence type="ECO:0000256" key="6">
    <source>
        <dbReference type="ARBA" id="ARBA00023136"/>
    </source>
</evidence>
<feature type="transmembrane region" description="Helical" evidence="7">
    <location>
        <begin position="303"/>
        <end position="323"/>
    </location>
</feature>
<reference evidence="10" key="1">
    <citation type="submission" date="2021-04" db="EMBL/GenBank/DDBJ databases">
        <title>Genome based classification of Actinospica acidithermotolerans sp. nov., an actinobacterium isolated from an Indonesian hot spring.</title>
        <authorList>
            <person name="Kusuma A.B."/>
            <person name="Putra K.E."/>
            <person name="Nafisah S."/>
            <person name="Loh J."/>
            <person name="Nouioui I."/>
            <person name="Goodfellow M."/>
        </authorList>
    </citation>
    <scope>NUCLEOTIDE SEQUENCE</scope>
    <source>
        <strain evidence="10">CSCA 57</strain>
    </source>
</reference>
<dbReference type="PROSITE" id="PS50928">
    <property type="entry name" value="ABC_TM1"/>
    <property type="match status" value="1"/>
</dbReference>
<comment type="similarity">
    <text evidence="7">Belongs to the binding-protein-dependent transport system permease family.</text>
</comment>
<feature type="transmembrane region" description="Helical" evidence="7">
    <location>
        <begin position="203"/>
        <end position="226"/>
    </location>
</feature>
<dbReference type="PANTHER" id="PTHR30193:SF37">
    <property type="entry name" value="INNER MEMBRANE ABC TRANSPORTER PERMEASE PROTEIN YCJO"/>
    <property type="match status" value="1"/>
</dbReference>
<dbReference type="Proteomes" id="UP000675781">
    <property type="component" value="Unassembled WGS sequence"/>
</dbReference>
<dbReference type="GO" id="GO:0005886">
    <property type="term" value="C:plasma membrane"/>
    <property type="evidence" value="ECO:0007669"/>
    <property type="project" value="UniProtKB-SubCell"/>
</dbReference>
<name>A0A941ENI7_9ACTN</name>
<keyword evidence="4 7" id="KW-0812">Transmembrane</keyword>
<keyword evidence="11" id="KW-1185">Reference proteome</keyword>
<accession>A0A941ENI7</accession>
<keyword evidence="3" id="KW-1003">Cell membrane</keyword>
<dbReference type="SUPFAM" id="SSF161098">
    <property type="entry name" value="MetI-like"/>
    <property type="match status" value="1"/>
</dbReference>
<dbReference type="Pfam" id="PF00528">
    <property type="entry name" value="BPD_transp_1"/>
    <property type="match status" value="1"/>
</dbReference>